<evidence type="ECO:0000313" key="5">
    <source>
        <dbReference type="Proteomes" id="UP000005239"/>
    </source>
</evidence>
<dbReference type="Pfam" id="PF01549">
    <property type="entry name" value="ShK"/>
    <property type="match status" value="3"/>
</dbReference>
<evidence type="ECO:0000313" key="4">
    <source>
        <dbReference type="EnsemblMetazoa" id="PPA02211.1"/>
    </source>
</evidence>
<keyword evidence="2" id="KW-1015">Disulfide bond</keyword>
<dbReference type="PANTHER" id="PTHR46219">
    <property type="entry name" value="PROTEIN CBG11138"/>
    <property type="match status" value="1"/>
</dbReference>
<dbReference type="PROSITE" id="PS51670">
    <property type="entry name" value="SHKT"/>
    <property type="match status" value="2"/>
</dbReference>
<accession>A0A8R1Y4M8</accession>
<dbReference type="Pfam" id="PF11838">
    <property type="entry name" value="ERAP1_C"/>
    <property type="match status" value="1"/>
</dbReference>
<dbReference type="EnsemblMetazoa" id="PPA02211.1">
    <property type="protein sequence ID" value="PPA02211.1"/>
    <property type="gene ID" value="WBGene00091765"/>
</dbReference>
<dbReference type="FunFam" id="1.10.10.1940:FF:000002">
    <property type="entry name" value="PHAryngeal gland Toxin-related"/>
    <property type="match status" value="2"/>
</dbReference>
<reference evidence="4" key="2">
    <citation type="submission" date="2022-06" db="UniProtKB">
        <authorList>
            <consortium name="EnsemblMetazoa"/>
        </authorList>
    </citation>
    <scope>IDENTIFICATION</scope>
    <source>
        <strain evidence="4">PS312</strain>
    </source>
</reference>
<dbReference type="SMART" id="SM00254">
    <property type="entry name" value="ShKT"/>
    <property type="match status" value="3"/>
</dbReference>
<proteinExistence type="predicted"/>
<comment type="caution">
    <text evidence="3">Lacks conserved residue(s) required for the propagation of feature annotation.</text>
</comment>
<dbReference type="Proteomes" id="UP000005239">
    <property type="component" value="Unassembled WGS sequence"/>
</dbReference>
<dbReference type="AlphaFoldDB" id="A0A2A6C287"/>
<evidence type="ECO:0000256" key="2">
    <source>
        <dbReference type="ARBA" id="ARBA00023157"/>
    </source>
</evidence>
<accession>A0A2A6C287</accession>
<dbReference type="Gene3D" id="1.25.50.20">
    <property type="match status" value="1"/>
</dbReference>
<dbReference type="PANTHER" id="PTHR46219:SF5">
    <property type="entry name" value="SHKT DOMAIN-CONTAINING PROTEIN"/>
    <property type="match status" value="1"/>
</dbReference>
<gene>
    <name evidence="4" type="primary">WBGene00091765</name>
</gene>
<evidence type="ECO:0000256" key="3">
    <source>
        <dbReference type="PROSITE-ProRule" id="PRU01005"/>
    </source>
</evidence>
<organism evidence="4 5">
    <name type="scientific">Pristionchus pacificus</name>
    <name type="common">Parasitic nematode worm</name>
    <dbReference type="NCBI Taxonomy" id="54126"/>
    <lineage>
        <taxon>Eukaryota</taxon>
        <taxon>Metazoa</taxon>
        <taxon>Ecdysozoa</taxon>
        <taxon>Nematoda</taxon>
        <taxon>Chromadorea</taxon>
        <taxon>Rhabditida</taxon>
        <taxon>Rhabditina</taxon>
        <taxon>Diplogasteromorpha</taxon>
        <taxon>Diplogasteroidea</taxon>
        <taxon>Neodiplogasteridae</taxon>
        <taxon>Pristionchus</taxon>
    </lineage>
</organism>
<keyword evidence="1" id="KW-0732">Signal</keyword>
<evidence type="ECO:0000256" key="1">
    <source>
        <dbReference type="ARBA" id="ARBA00022729"/>
    </source>
</evidence>
<dbReference type="InterPro" id="IPR003582">
    <property type="entry name" value="ShKT_dom"/>
</dbReference>
<reference evidence="5" key="1">
    <citation type="journal article" date="2008" name="Nat. Genet.">
        <title>The Pristionchus pacificus genome provides a unique perspective on nematode lifestyle and parasitism.</title>
        <authorList>
            <person name="Dieterich C."/>
            <person name="Clifton S.W."/>
            <person name="Schuster L.N."/>
            <person name="Chinwalla A."/>
            <person name="Delehaunty K."/>
            <person name="Dinkelacker I."/>
            <person name="Fulton L."/>
            <person name="Fulton R."/>
            <person name="Godfrey J."/>
            <person name="Minx P."/>
            <person name="Mitreva M."/>
            <person name="Roeseler W."/>
            <person name="Tian H."/>
            <person name="Witte H."/>
            <person name="Yang S.P."/>
            <person name="Wilson R.K."/>
            <person name="Sommer R.J."/>
        </authorList>
    </citation>
    <scope>NUCLEOTIDE SEQUENCE [LARGE SCALE GENOMIC DNA]</scope>
    <source>
        <strain evidence="5">PS312</strain>
    </source>
</reference>
<keyword evidence="5" id="KW-1185">Reference proteome</keyword>
<sequence>MASSSLLVFASILVSVSAQTCLTTSEIGPCQSNACPVAGATCIIATQACCAAGGVITTTSTTCVDLLNPSTGVSDCSSRAYLCNNSVYYTLMTTQCPRTCGRCSTTTTTTTTCVDLLNPSTGVSDCPSRAYLCNNSIISPLFILLFLHSIHQSIQYQFMPCRDRWFCLVNAECNDRSGDKLLIRNFPINFQTSNDKKCEKIVQIRKLEAQKYVVILIYRKESPVTPISTLTMKLKISDGTSFIERFGCKIKDNKIEETLAEDAMELNKYFTRVGSNGLHTCVGYMKGYDITQISSADKMTLELKINGAAVEKSEGWNEKKKEINWNDFHSCNPLMVNLYWKETFDEDFVKKERIDLPPNRIPTEYNEPICDTTNKNIGLFYKRFVDIYPRPVKHFSCDDSNRSYVVIMNDYPNSDDVESPNEPFFLFCAENVKTKCTDLPEIKCDGCSKSQFTEGKEVEPSKLICKSGSYVVKERANELRVFGIPICKPNSDDKTKAVWTIESFEKKEISFTEVACHDGLSCFYNRPFYSTCDDEKENDQLSDQKDVCSQARVSPTEAICPSGTNVSYWKGSNWTHLKTNEIRCDTVSGEWKPKLNENKIACFFDKSRKPVLDLEMMSKRLIGILILCSILLIISIIIIVLILIIHRRRKSKKVIDPNSISCQIEEMYDNKDVISPLYEIEKMEMAKDSITVRKENAPNIEERLFTRKNESINLLFRDLSIMPPDYQCELVVTDFLNYSIYERTKFAEGFIKHVGQRMYVTDVLELYMSLLDHEWEFSVWNNLIGSFKIICISLRMNHATEIVENILLILTIFASKVLMRYGDYPTNGESYNKSSLRALAYYVYVMGNNKTIISTLAGMHVRAGDSIHPSLRRLVWACVVRQDNGFEEFKQMLNDEIANPTTKEDIRWGTKREHIIYAICSIAEREKSEPFLSMLIKEPQYTPSDIIAGFYSMVKDYDDCHDGAKFLFTERHNLIKAKMPVGSEEYKTLIEILIEYGYLSAANDDWILRFMDMEDSYDQNERNQMESIIDMAFYFAMNYDQIPESCFPENRKREDIRPAIEGIIGSNGRIIRFDLFFLLIMNSLLFFSLVIIGIVYSQTCVDLVNPSTGISDCSSRRSLCNNTAYYSFMTTQCPKTCGRCTSTTPTCVDLTNPRTGVSECAQTAYLCNNPAYYSFMTTQCPLTCGRCPSTGK</sequence>
<dbReference type="Gene3D" id="1.10.10.1940">
    <property type="match status" value="2"/>
</dbReference>
<dbReference type="InterPro" id="IPR024571">
    <property type="entry name" value="ERAP1-like_C_dom"/>
</dbReference>
<name>A0A2A6C287_PRIPA</name>
<protein>
    <submittedName>
        <fullName evidence="4">ShK domain-containing protein</fullName>
    </submittedName>
</protein>
<dbReference type="Gene3D" id="1.10.10.1870">
    <property type="entry name" value="ShTK domain-like"/>
    <property type="match status" value="1"/>
</dbReference>